<dbReference type="AlphaFoldDB" id="A0A2P8FX99"/>
<name>A0A2P8FX99_9BACT</name>
<reference evidence="1 2" key="1">
    <citation type="submission" date="2018-03" db="EMBL/GenBank/DDBJ databases">
        <title>Genomic Encyclopedia of Archaeal and Bacterial Type Strains, Phase II (KMG-II): from individual species to whole genera.</title>
        <authorList>
            <person name="Goeker M."/>
        </authorList>
    </citation>
    <scope>NUCLEOTIDE SEQUENCE [LARGE SCALE GENOMIC DNA]</scope>
    <source>
        <strain evidence="1 2">DSM 18107</strain>
    </source>
</reference>
<proteinExistence type="predicted"/>
<organism evidence="1 2">
    <name type="scientific">Chitinophaga ginsengisoli</name>
    <dbReference type="NCBI Taxonomy" id="363837"/>
    <lineage>
        <taxon>Bacteria</taxon>
        <taxon>Pseudomonadati</taxon>
        <taxon>Bacteroidota</taxon>
        <taxon>Chitinophagia</taxon>
        <taxon>Chitinophagales</taxon>
        <taxon>Chitinophagaceae</taxon>
        <taxon>Chitinophaga</taxon>
    </lineage>
</organism>
<evidence type="ECO:0000313" key="1">
    <source>
        <dbReference type="EMBL" id="PSL26348.1"/>
    </source>
</evidence>
<dbReference type="Proteomes" id="UP000240978">
    <property type="component" value="Unassembled WGS sequence"/>
</dbReference>
<comment type="caution">
    <text evidence="1">The sequence shown here is derived from an EMBL/GenBank/DDBJ whole genome shotgun (WGS) entry which is preliminary data.</text>
</comment>
<accession>A0A2P8FX99</accession>
<evidence type="ECO:0000313" key="2">
    <source>
        <dbReference type="Proteomes" id="UP000240978"/>
    </source>
</evidence>
<keyword evidence="2" id="KW-1185">Reference proteome</keyword>
<dbReference type="EMBL" id="PYGK01000011">
    <property type="protein sequence ID" value="PSL26348.1"/>
    <property type="molecule type" value="Genomic_DNA"/>
</dbReference>
<sequence length="92" mass="10524">MDSKAWEWQKVVPVLFAIGKNRKISFLDSLNVQTFALRTDQRDGSNKDSIIINYKSRKGESPFPAYQEQHISIRAFCIRAVIFISACITIAM</sequence>
<protein>
    <submittedName>
        <fullName evidence="1">Uncharacterized protein</fullName>
    </submittedName>
</protein>
<gene>
    <name evidence="1" type="ORF">CLV42_11159</name>
</gene>